<evidence type="ECO:0000313" key="2">
    <source>
        <dbReference type="EMBL" id="TGY93329.1"/>
    </source>
</evidence>
<comment type="caution">
    <text evidence="2">The sequence shown here is derived from an EMBL/GenBank/DDBJ whole genome shotgun (WGS) entry which is preliminary data.</text>
</comment>
<evidence type="ECO:0000313" key="3">
    <source>
        <dbReference type="Proteomes" id="UP000305451"/>
    </source>
</evidence>
<name>A0A4V6RF92_9PROT</name>
<dbReference type="InterPro" id="IPR029033">
    <property type="entry name" value="His_PPase_superfam"/>
</dbReference>
<dbReference type="PROSITE" id="PS51257">
    <property type="entry name" value="PROKAR_LIPOPROTEIN"/>
    <property type="match status" value="1"/>
</dbReference>
<accession>A0A4V6RF92</accession>
<proteinExistence type="predicted"/>
<feature type="chain" id="PRO_5020863258" description="Histidine phosphatase family protein" evidence="1">
    <location>
        <begin position="21"/>
        <end position="209"/>
    </location>
</feature>
<feature type="signal peptide" evidence="1">
    <location>
        <begin position="1"/>
        <end position="20"/>
    </location>
</feature>
<dbReference type="SUPFAM" id="SSF53254">
    <property type="entry name" value="Phosphoglycerate mutase-like"/>
    <property type="match status" value="1"/>
</dbReference>
<dbReference type="OrthoDB" id="7630790at2"/>
<evidence type="ECO:0000256" key="1">
    <source>
        <dbReference type="SAM" id="SignalP"/>
    </source>
</evidence>
<dbReference type="EMBL" id="SRXV01000002">
    <property type="protein sequence ID" value="TGY93329.1"/>
    <property type="molecule type" value="Genomic_DNA"/>
</dbReference>
<evidence type="ECO:0008006" key="4">
    <source>
        <dbReference type="Google" id="ProtNLM"/>
    </source>
</evidence>
<gene>
    <name evidence="2" type="ORF">E5162_09805</name>
</gene>
<keyword evidence="3" id="KW-1185">Reference proteome</keyword>
<dbReference type="AlphaFoldDB" id="A0A4V6RF92"/>
<reference evidence="2 3" key="1">
    <citation type="journal article" date="2013" name="Int. J. Syst. Evol. Microbiol.">
        <title>Marinicauda pacifica gen. nov., sp. nov., a prosthecate alphaproteobacterium of the family Hyphomonadaceae isolated from deep seawater.</title>
        <authorList>
            <person name="Zhang X.Y."/>
            <person name="Li G.W."/>
            <person name="Wang C.S."/>
            <person name="Zhang Y.J."/>
            <person name="Xu X.W."/>
            <person name="Li H."/>
            <person name="Liu A."/>
            <person name="Liu C."/>
            <person name="Xie B.B."/>
            <person name="Qin Q.L."/>
            <person name="Xu Z."/>
            <person name="Chen X.L."/>
            <person name="Zhou B.C."/>
            <person name="Zhang Y.Z."/>
        </authorList>
    </citation>
    <scope>NUCLEOTIDE SEQUENCE [LARGE SCALE GENOMIC DNA]</scope>
    <source>
        <strain evidence="2 3">P-1 km-3</strain>
    </source>
</reference>
<sequence length="209" mass="22802">MTWLRLLTACLALLAVSACGDRFDRSELLQAAQEDELDALRQADRHILVVRHARKIDEACNGLECELSAQGDAMVDRLGVLLGPRPMDAVLASSACRTVLTARAGHADVVQHQPAPGLDQACGSDEPITRSRAIAMLETEESRARWTLVVEHSNTVCTWIAAFAPDARSACEEGSLPSSAYGDIFWLHRLDGDWHLVTLDDAFDVEAPQ</sequence>
<dbReference type="RefSeq" id="WP_135945051.1">
    <property type="nucleotide sequence ID" value="NZ_BMEI01000002.1"/>
</dbReference>
<keyword evidence="1" id="KW-0732">Signal</keyword>
<organism evidence="2 3">
    <name type="scientific">Marinicauda pacifica</name>
    <dbReference type="NCBI Taxonomy" id="1133559"/>
    <lineage>
        <taxon>Bacteria</taxon>
        <taxon>Pseudomonadati</taxon>
        <taxon>Pseudomonadota</taxon>
        <taxon>Alphaproteobacteria</taxon>
        <taxon>Maricaulales</taxon>
        <taxon>Maricaulaceae</taxon>
        <taxon>Marinicauda</taxon>
    </lineage>
</organism>
<dbReference type="Proteomes" id="UP000305451">
    <property type="component" value="Unassembled WGS sequence"/>
</dbReference>
<protein>
    <recommendedName>
        <fullName evidence="4">Histidine phosphatase family protein</fullName>
    </recommendedName>
</protein>
<dbReference type="Gene3D" id="3.40.50.1240">
    <property type="entry name" value="Phosphoglycerate mutase-like"/>
    <property type="match status" value="1"/>
</dbReference>